<evidence type="ECO:0000259" key="3">
    <source>
        <dbReference type="Pfam" id="PF00931"/>
    </source>
</evidence>
<keyword evidence="2" id="KW-0175">Coiled coil</keyword>
<gene>
    <name evidence="5" type="ORF">SLEP1_g57955</name>
</gene>
<sequence length="434" mass="48784">MPDPISDAVVAKVVENIVDRILDFILNPITVVRKCNENVENLKNQVDKLKDQKKLVENYEADIRRRGEIIDDTVQTWLTKADEFIKAAGEPVRVGDEFAKEECFFRLCPNLIPRYKLSRKAQKNSQNIVQHLEEAARFGALPFSRPPPLQQDVAAFVEGFEEFLSRMAVLKQIMEALKSPTVNKIGVHGTSGVGKTMLVKMVKGIAKQGSLFTAVLMAKVTKNPDLKSIQRDIARDLGMDLLPTELPPEQVADRIRAKLIEKKKFLCLHVQNAPDIRGIFNPARRLLHSQVFPMLEVLTLSNLPKMEKICHGLTGAAPFKVLSKITVVGCHQLKNLFSFSMARQLQLQEITVQNCRNIAEIIDDVEEQGNGNDIVEESEGCKLGNNLRSLTLTKLPELISFFNGGNCSGISLFNDKVFHSFLLFYFIFCFFAEG</sequence>
<dbReference type="InterPro" id="IPR027417">
    <property type="entry name" value="P-loop_NTPase"/>
</dbReference>
<organism evidence="5 6">
    <name type="scientific">Rubroshorea leprosula</name>
    <dbReference type="NCBI Taxonomy" id="152421"/>
    <lineage>
        <taxon>Eukaryota</taxon>
        <taxon>Viridiplantae</taxon>
        <taxon>Streptophyta</taxon>
        <taxon>Embryophyta</taxon>
        <taxon>Tracheophyta</taxon>
        <taxon>Spermatophyta</taxon>
        <taxon>Magnoliopsida</taxon>
        <taxon>eudicotyledons</taxon>
        <taxon>Gunneridae</taxon>
        <taxon>Pentapetalae</taxon>
        <taxon>rosids</taxon>
        <taxon>malvids</taxon>
        <taxon>Malvales</taxon>
        <taxon>Dipterocarpaceae</taxon>
        <taxon>Rubroshorea</taxon>
    </lineage>
</organism>
<dbReference type="PANTHER" id="PTHR33463">
    <property type="entry name" value="NB-ARC DOMAIN-CONTAINING PROTEIN-RELATED"/>
    <property type="match status" value="1"/>
</dbReference>
<proteinExistence type="predicted"/>
<dbReference type="Pfam" id="PF00931">
    <property type="entry name" value="NB-ARC"/>
    <property type="match status" value="1"/>
</dbReference>
<dbReference type="SUPFAM" id="SSF52540">
    <property type="entry name" value="P-loop containing nucleoside triphosphate hydrolases"/>
    <property type="match status" value="1"/>
</dbReference>
<dbReference type="Pfam" id="PF23247">
    <property type="entry name" value="LRR_RPS2"/>
    <property type="match status" value="1"/>
</dbReference>
<comment type="caution">
    <text evidence="5">The sequence shown here is derived from an EMBL/GenBank/DDBJ whole genome shotgun (WGS) entry which is preliminary data.</text>
</comment>
<dbReference type="GO" id="GO:0043531">
    <property type="term" value="F:ADP binding"/>
    <property type="evidence" value="ECO:0007669"/>
    <property type="project" value="InterPro"/>
</dbReference>
<feature type="coiled-coil region" evidence="2">
    <location>
        <begin position="32"/>
        <end position="62"/>
    </location>
</feature>
<evidence type="ECO:0000256" key="2">
    <source>
        <dbReference type="SAM" id="Coils"/>
    </source>
</evidence>
<keyword evidence="1" id="KW-0611">Plant defense</keyword>
<dbReference type="AlphaFoldDB" id="A0AAV5MP32"/>
<evidence type="ECO:0000259" key="4">
    <source>
        <dbReference type="Pfam" id="PF23247"/>
    </source>
</evidence>
<reference evidence="5 6" key="1">
    <citation type="journal article" date="2021" name="Commun. Biol.">
        <title>The genome of Shorea leprosula (Dipterocarpaceae) highlights the ecological relevance of drought in aseasonal tropical rainforests.</title>
        <authorList>
            <person name="Ng K.K.S."/>
            <person name="Kobayashi M.J."/>
            <person name="Fawcett J.A."/>
            <person name="Hatakeyama M."/>
            <person name="Paape T."/>
            <person name="Ng C.H."/>
            <person name="Ang C.C."/>
            <person name="Tnah L.H."/>
            <person name="Lee C.T."/>
            <person name="Nishiyama T."/>
            <person name="Sese J."/>
            <person name="O'Brien M.J."/>
            <person name="Copetti D."/>
            <person name="Mohd Noor M.I."/>
            <person name="Ong R.C."/>
            <person name="Putra M."/>
            <person name="Sireger I.Z."/>
            <person name="Indrioko S."/>
            <person name="Kosugi Y."/>
            <person name="Izuno A."/>
            <person name="Isagi Y."/>
            <person name="Lee S.L."/>
            <person name="Shimizu K.K."/>
        </authorList>
    </citation>
    <scope>NUCLEOTIDE SEQUENCE [LARGE SCALE GENOMIC DNA]</scope>
    <source>
        <strain evidence="5">214</strain>
    </source>
</reference>
<dbReference type="Gene3D" id="3.40.50.300">
    <property type="entry name" value="P-loop containing nucleotide triphosphate hydrolases"/>
    <property type="match status" value="1"/>
</dbReference>
<evidence type="ECO:0000256" key="1">
    <source>
        <dbReference type="ARBA" id="ARBA00022821"/>
    </source>
</evidence>
<dbReference type="InterPro" id="IPR050905">
    <property type="entry name" value="Plant_NBS-LRR"/>
</dbReference>
<dbReference type="InterPro" id="IPR002182">
    <property type="entry name" value="NB-ARC"/>
</dbReference>
<dbReference type="Proteomes" id="UP001054252">
    <property type="component" value="Unassembled WGS sequence"/>
</dbReference>
<feature type="domain" description="NB-ARC" evidence="3">
    <location>
        <begin position="170"/>
        <end position="267"/>
    </location>
</feature>
<dbReference type="PANTHER" id="PTHR33463:SF198">
    <property type="entry name" value="RPP4C3"/>
    <property type="match status" value="1"/>
</dbReference>
<keyword evidence="6" id="KW-1185">Reference proteome</keyword>
<accession>A0AAV5MP32</accession>
<dbReference type="InterPro" id="IPR057135">
    <property type="entry name" value="At4g27190-like_LRR"/>
</dbReference>
<dbReference type="EMBL" id="BPVZ01000479">
    <property type="protein sequence ID" value="GKV51287.1"/>
    <property type="molecule type" value="Genomic_DNA"/>
</dbReference>
<feature type="domain" description="Disease resistance protein At4g27190-like leucine-rich repeats" evidence="4">
    <location>
        <begin position="290"/>
        <end position="356"/>
    </location>
</feature>
<evidence type="ECO:0000313" key="5">
    <source>
        <dbReference type="EMBL" id="GKV51287.1"/>
    </source>
</evidence>
<evidence type="ECO:0000313" key="6">
    <source>
        <dbReference type="Proteomes" id="UP001054252"/>
    </source>
</evidence>
<name>A0AAV5MP32_9ROSI</name>
<protein>
    <submittedName>
        <fullName evidence="5">Uncharacterized protein</fullName>
    </submittedName>
</protein>